<dbReference type="InterPro" id="IPR050373">
    <property type="entry name" value="Fibrinogen_C-term_domain"/>
</dbReference>
<feature type="domain" description="Fibrinogen C-terminal" evidence="3">
    <location>
        <begin position="177"/>
        <end position="393"/>
    </location>
</feature>
<organism evidence="4 5">
    <name type="scientific">Drosophila suzukii</name>
    <name type="common">Spotted-wing drosophila fruit fly</name>
    <dbReference type="NCBI Taxonomy" id="28584"/>
    <lineage>
        <taxon>Eukaryota</taxon>
        <taxon>Metazoa</taxon>
        <taxon>Ecdysozoa</taxon>
        <taxon>Arthropoda</taxon>
        <taxon>Hexapoda</taxon>
        <taxon>Insecta</taxon>
        <taxon>Pterygota</taxon>
        <taxon>Neoptera</taxon>
        <taxon>Endopterygota</taxon>
        <taxon>Diptera</taxon>
        <taxon>Brachycera</taxon>
        <taxon>Muscomorpha</taxon>
        <taxon>Ephydroidea</taxon>
        <taxon>Drosophilidae</taxon>
        <taxon>Drosophila</taxon>
        <taxon>Sophophora</taxon>
    </lineage>
</organism>
<dbReference type="InterPro" id="IPR036056">
    <property type="entry name" value="Fibrinogen-like_C"/>
</dbReference>
<evidence type="ECO:0000313" key="5">
    <source>
        <dbReference type="RefSeq" id="XP_070853156.1"/>
    </source>
</evidence>
<dbReference type="RefSeq" id="XP_070853156.1">
    <property type="nucleotide sequence ID" value="XM_070997055.1"/>
</dbReference>
<evidence type="ECO:0000256" key="2">
    <source>
        <dbReference type="SAM" id="MobiDB-lite"/>
    </source>
</evidence>
<dbReference type="InterPro" id="IPR002181">
    <property type="entry name" value="Fibrinogen_a/b/g_C_dom"/>
</dbReference>
<feature type="coiled-coil region" evidence="1">
    <location>
        <begin position="45"/>
        <end position="172"/>
    </location>
</feature>
<dbReference type="GeneID" id="108006228"/>
<name>A0ABM4TT63_DROSZ</name>
<dbReference type="Proteomes" id="UP001652628">
    <property type="component" value="Chromosome 3"/>
</dbReference>
<reference evidence="5" key="1">
    <citation type="submission" date="2025-08" db="UniProtKB">
        <authorList>
            <consortium name="RefSeq"/>
        </authorList>
    </citation>
    <scope>IDENTIFICATION</scope>
</reference>
<evidence type="ECO:0000256" key="1">
    <source>
        <dbReference type="SAM" id="Coils"/>
    </source>
</evidence>
<feature type="compositionally biased region" description="Basic and acidic residues" evidence="2">
    <location>
        <begin position="1"/>
        <end position="17"/>
    </location>
</feature>
<proteinExistence type="predicted"/>
<gene>
    <name evidence="5" type="primary">LOC108006228</name>
</gene>
<dbReference type="SMART" id="SM00186">
    <property type="entry name" value="FBG"/>
    <property type="match status" value="1"/>
</dbReference>
<dbReference type="Gene3D" id="3.90.215.10">
    <property type="entry name" value="Gamma Fibrinogen, chain A, domain 1"/>
    <property type="match status" value="1"/>
</dbReference>
<dbReference type="PROSITE" id="PS51406">
    <property type="entry name" value="FIBRINOGEN_C_2"/>
    <property type="match status" value="1"/>
</dbReference>
<dbReference type="Pfam" id="PF00147">
    <property type="entry name" value="Fibrinogen_C"/>
    <property type="match status" value="1"/>
</dbReference>
<keyword evidence="4" id="KW-1185">Reference proteome</keyword>
<dbReference type="InterPro" id="IPR014716">
    <property type="entry name" value="Fibrinogen_a/b/g_C_1"/>
</dbReference>
<dbReference type="SUPFAM" id="SSF56496">
    <property type="entry name" value="Fibrinogen C-terminal domain-like"/>
    <property type="match status" value="1"/>
</dbReference>
<dbReference type="PANTHER" id="PTHR19143:SF327">
    <property type="entry name" value="FI21813P1-RELATED"/>
    <property type="match status" value="1"/>
</dbReference>
<evidence type="ECO:0000259" key="3">
    <source>
        <dbReference type="PROSITE" id="PS51406"/>
    </source>
</evidence>
<dbReference type="PANTHER" id="PTHR19143">
    <property type="entry name" value="FIBRINOGEN/TENASCIN/ANGIOPOEITIN"/>
    <property type="match status" value="1"/>
</dbReference>
<evidence type="ECO:0000313" key="4">
    <source>
        <dbReference type="Proteomes" id="UP001652628"/>
    </source>
</evidence>
<protein>
    <submittedName>
        <fullName evidence="5">Fibrinogen-like protein 1</fullName>
    </submittedName>
</protein>
<keyword evidence="1" id="KW-0175">Coiled coil</keyword>
<feature type="region of interest" description="Disordered" evidence="2">
    <location>
        <begin position="1"/>
        <end position="29"/>
    </location>
</feature>
<sequence>MKIEMSTDGSKQQKETMEDAASDSFSLVSDSEHKEFETADYEMLIQELKKEILSKDIKISSLEIQLADAEKSLKQKETIINEKDDLKNTLDLTKNLNIDTEKDTQNVFSNNQLQDLPEFNELKNKMVDLESTIQEMNNKIVELIDDKLVNLEDETKTTMQEMDNKILQLEDKSKTNDEMTNTRNNNVTILLNHSKNPHIKFIKGDGISPFTAVFEDIPFAGSGWMVIQRRFDGKIDFVVKNENSYENGFGDLNGDFWIGIQAIHQLTTSHRHELYVELVDFDDVTAYARYDNFCVGNKESGYALKSLGNYSGNAGDALRAHEKYKFEKWSFSDRSYFCWWDAVKAQCILNGPFSTTKKVLDDGANDGIWWGNWYLGNKRFTLKSCKMLIRPKLRNE</sequence>
<accession>A0ABM4TT63</accession>